<feature type="domain" description="Glycosyltransferase N-terminal" evidence="3">
    <location>
        <begin position="6"/>
        <end position="161"/>
    </location>
</feature>
<dbReference type="InterPro" id="IPR058980">
    <property type="entry name" value="Glyco_transf_N"/>
</dbReference>
<sequence length="222" mass="24912">MEVPHVVILPFPVQGHIKPMFNLSKLLCHAGFDVTLVNSYHNQVRILNLIDQYEFQSQFPRLRFVSISDGLPSDHPRAGPQATDLFGSTVAVSKPEFRDLIVSLVEEEKAPTCIVADGIMSFAVDVAEEFQIHAITFRTYNATCTWVCFHLQKLVHNGEIPFQENEDMERQITCKKSYDAKIFQVFADSKSNLKSDSSLRSHSQHLGGARSPNALTSPINLP</sequence>
<feature type="compositionally biased region" description="Polar residues" evidence="2">
    <location>
        <begin position="213"/>
        <end position="222"/>
    </location>
</feature>
<evidence type="ECO:0000259" key="3">
    <source>
        <dbReference type="Pfam" id="PF26168"/>
    </source>
</evidence>
<dbReference type="PANTHER" id="PTHR11926">
    <property type="entry name" value="GLUCOSYL/GLUCURONOSYL TRANSFERASES"/>
    <property type="match status" value="1"/>
</dbReference>
<dbReference type="PANTHER" id="PTHR11926:SF1392">
    <property type="entry name" value="GLYCOSYLTRANSFERASE"/>
    <property type="match status" value="1"/>
</dbReference>
<dbReference type="GO" id="GO:0080043">
    <property type="term" value="F:quercetin 3-O-glucosyltransferase activity"/>
    <property type="evidence" value="ECO:0007669"/>
    <property type="project" value="TreeGrafter"/>
</dbReference>
<dbReference type="Proteomes" id="UP001188597">
    <property type="component" value="Unassembled WGS sequence"/>
</dbReference>
<proteinExistence type="inferred from homology"/>
<evidence type="ECO:0000256" key="1">
    <source>
        <dbReference type="ARBA" id="ARBA00009995"/>
    </source>
</evidence>
<keyword evidence="5" id="KW-1185">Reference proteome</keyword>
<feature type="region of interest" description="Disordered" evidence="2">
    <location>
        <begin position="193"/>
        <end position="222"/>
    </location>
</feature>
<evidence type="ECO:0000313" key="5">
    <source>
        <dbReference type="Proteomes" id="UP001188597"/>
    </source>
</evidence>
<accession>A0AA89BI86</accession>
<protein>
    <recommendedName>
        <fullName evidence="3">Glycosyltransferase N-terminal domain-containing protein</fullName>
    </recommendedName>
</protein>
<dbReference type="AlphaFoldDB" id="A0AA89BI86"/>
<reference evidence="4" key="1">
    <citation type="submission" date="2022-12" db="EMBL/GenBank/DDBJ databases">
        <title>Draft genome assemblies for two species of Escallonia (Escalloniales).</title>
        <authorList>
            <person name="Chanderbali A."/>
            <person name="Dervinis C."/>
            <person name="Anghel I."/>
            <person name="Soltis D."/>
            <person name="Soltis P."/>
            <person name="Zapata F."/>
        </authorList>
    </citation>
    <scope>NUCLEOTIDE SEQUENCE</scope>
    <source>
        <strain evidence="4">UCBG64.0493</strain>
        <tissue evidence="4">Leaf</tissue>
    </source>
</reference>
<dbReference type="Pfam" id="PF26168">
    <property type="entry name" value="Glyco_transf_N"/>
    <property type="match status" value="1"/>
</dbReference>
<evidence type="ECO:0000313" key="4">
    <source>
        <dbReference type="EMBL" id="KAK3037487.1"/>
    </source>
</evidence>
<organism evidence="4 5">
    <name type="scientific">Escallonia herrerae</name>
    <dbReference type="NCBI Taxonomy" id="1293975"/>
    <lineage>
        <taxon>Eukaryota</taxon>
        <taxon>Viridiplantae</taxon>
        <taxon>Streptophyta</taxon>
        <taxon>Embryophyta</taxon>
        <taxon>Tracheophyta</taxon>
        <taxon>Spermatophyta</taxon>
        <taxon>Magnoliopsida</taxon>
        <taxon>eudicotyledons</taxon>
        <taxon>Gunneridae</taxon>
        <taxon>Pentapetalae</taxon>
        <taxon>asterids</taxon>
        <taxon>campanulids</taxon>
        <taxon>Escalloniales</taxon>
        <taxon>Escalloniaceae</taxon>
        <taxon>Escallonia</taxon>
    </lineage>
</organism>
<comment type="caution">
    <text evidence="4">The sequence shown here is derived from an EMBL/GenBank/DDBJ whole genome shotgun (WGS) entry which is preliminary data.</text>
</comment>
<evidence type="ECO:0000256" key="2">
    <source>
        <dbReference type="SAM" id="MobiDB-lite"/>
    </source>
</evidence>
<dbReference type="Gene3D" id="3.40.50.2000">
    <property type="entry name" value="Glycogen Phosphorylase B"/>
    <property type="match status" value="1"/>
</dbReference>
<dbReference type="SUPFAM" id="SSF53756">
    <property type="entry name" value="UDP-Glycosyltransferase/glycogen phosphorylase"/>
    <property type="match status" value="1"/>
</dbReference>
<dbReference type="EMBL" id="JAVXUP010000122">
    <property type="protein sequence ID" value="KAK3037487.1"/>
    <property type="molecule type" value="Genomic_DNA"/>
</dbReference>
<dbReference type="GO" id="GO:0080044">
    <property type="term" value="F:quercetin 7-O-glucosyltransferase activity"/>
    <property type="evidence" value="ECO:0007669"/>
    <property type="project" value="TreeGrafter"/>
</dbReference>
<comment type="similarity">
    <text evidence="1">Belongs to the UDP-glycosyltransferase family.</text>
</comment>
<gene>
    <name evidence="4" type="ORF">RJ639_031981</name>
</gene>
<name>A0AA89BI86_9ASTE</name>